<organism evidence="1 2">
    <name type="scientific">Shouchella xiaoxiensis</name>
    <dbReference type="NCBI Taxonomy" id="766895"/>
    <lineage>
        <taxon>Bacteria</taxon>
        <taxon>Bacillati</taxon>
        <taxon>Bacillota</taxon>
        <taxon>Bacilli</taxon>
        <taxon>Bacillales</taxon>
        <taxon>Bacillaceae</taxon>
        <taxon>Shouchella</taxon>
    </lineage>
</organism>
<evidence type="ECO:0000313" key="1">
    <source>
        <dbReference type="EMBL" id="MBM7838811.1"/>
    </source>
</evidence>
<keyword evidence="2" id="KW-1185">Reference proteome</keyword>
<proteinExistence type="predicted"/>
<dbReference type="EMBL" id="JAFBCV010000005">
    <property type="protein sequence ID" value="MBM7838811.1"/>
    <property type="molecule type" value="Genomic_DNA"/>
</dbReference>
<reference evidence="1" key="1">
    <citation type="submission" date="2021-01" db="EMBL/GenBank/DDBJ databases">
        <title>Genomic Encyclopedia of Type Strains, Phase IV (KMG-IV): sequencing the most valuable type-strain genomes for metagenomic binning, comparative biology and taxonomic classification.</title>
        <authorList>
            <person name="Goeker M."/>
        </authorList>
    </citation>
    <scope>NUCLEOTIDE SEQUENCE</scope>
    <source>
        <strain evidence="1">DSM 21943</strain>
    </source>
</reference>
<protein>
    <submittedName>
        <fullName evidence="1">Uncharacterized protein</fullName>
    </submittedName>
</protein>
<accession>A0ABS2SUW3</accession>
<sequence length="32" mass="3496">MEYVGGGTIVVGVYSKGYQEQVSDVFVLDVEK</sequence>
<dbReference type="Proteomes" id="UP001179280">
    <property type="component" value="Unassembled WGS sequence"/>
</dbReference>
<evidence type="ECO:0000313" key="2">
    <source>
        <dbReference type="Proteomes" id="UP001179280"/>
    </source>
</evidence>
<gene>
    <name evidence="1" type="ORF">JOC54_002070</name>
</gene>
<name>A0ABS2SUW3_9BACI</name>
<comment type="caution">
    <text evidence="1">The sequence shown here is derived from an EMBL/GenBank/DDBJ whole genome shotgun (WGS) entry which is preliminary data.</text>
</comment>